<dbReference type="InParanoid" id="A0A4S2N8A1"/>
<dbReference type="InterPro" id="IPR038986">
    <property type="entry name" value="Clr2"/>
</dbReference>
<feature type="region of interest" description="Disordered" evidence="1">
    <location>
        <begin position="37"/>
        <end position="56"/>
    </location>
</feature>
<evidence type="ECO:0000259" key="2">
    <source>
        <dbReference type="Pfam" id="PF10383"/>
    </source>
</evidence>
<dbReference type="EMBL" id="ML220112">
    <property type="protein sequence ID" value="TGZ85557.1"/>
    <property type="molecule type" value="Genomic_DNA"/>
</dbReference>
<dbReference type="AlphaFoldDB" id="A0A4S2N8A1"/>
<sequence>MSGPLNRNTKRPHSDVSKKRRRVPPCMKIEWSDGVLRFQGQENGPTPEQRRPDNPAGYMVEVPRGSKKEIMWLQKLGAGLVEHFQKDLKETIRQPIYLHELPYGYRLFQTLGKGNNRSDMYLYGHPMGPRKRYRSPKEFEKHAIWLASDLTRNPANCTCDKCKGDGHREPPELPQIQQQKQQPQQQQQQKTATEVQISTTISKPPQVQPIAAAYQAVPPQPLAVVTPKPPSMETALLASKTHSERDNDLTPVGLNIYRLGEQVWFQTGVHWALGVVSGIPTLSQGNDSYNLIPLMSPLMCEKAAPMTGLQPEQLRPWVAWTTPPVTSPALAREDIDYERLPWQEESINPTMEVDASIIKSRDVEASWTLIDRLTPQGYYAGIYHGAEKFWVGDAVRVKVGAHPNVTTGQEIFIVSSIRDLKPDTPRGVRVKEMGVLLTGDLYRMASSKQRVPAPQVMPTTVLKDLMSRSLRTAPTNPETPFWTYVPLAQGIEIKLEDVKGRWYPSEALFIIIHGAEALNVPGGVDQKLWDDTGSKMNEMGTSGQALRLGRRRYNERHHAFAHAIKSTVTFDSSSTQPQAQMGHPGGVRSDAPPSQAPIPQGGSGGHVGGGSGGGSDGGEVVDLTGDDPMGFLEDDDFMRKMGEDAASFLADDQDGFYPAL</sequence>
<dbReference type="Pfam" id="PF10383">
    <property type="entry name" value="Clr2"/>
    <property type="match status" value="1"/>
</dbReference>
<evidence type="ECO:0000259" key="3">
    <source>
        <dbReference type="Pfam" id="PF16761"/>
    </source>
</evidence>
<feature type="compositionally biased region" description="Low complexity" evidence="1">
    <location>
        <begin position="174"/>
        <end position="190"/>
    </location>
</feature>
<reference evidence="4 5" key="1">
    <citation type="submission" date="2019-04" db="EMBL/GenBank/DDBJ databases">
        <title>Comparative genomics and transcriptomics to analyze fruiting body development in filamentous ascomycetes.</title>
        <authorList>
            <consortium name="DOE Joint Genome Institute"/>
            <person name="Lutkenhaus R."/>
            <person name="Traeger S."/>
            <person name="Breuer J."/>
            <person name="Kuo A."/>
            <person name="Lipzen A."/>
            <person name="Pangilinan J."/>
            <person name="Dilworth D."/>
            <person name="Sandor L."/>
            <person name="Poggeler S."/>
            <person name="Barry K."/>
            <person name="Grigoriev I.V."/>
            <person name="Nowrousian M."/>
        </authorList>
    </citation>
    <scope>NUCLEOTIDE SEQUENCE [LARGE SCALE GENOMIC DNA]</scope>
    <source>
        <strain evidence="4 5">CBS 389.68</strain>
    </source>
</reference>
<feature type="compositionally biased region" description="Basic and acidic residues" evidence="1">
    <location>
        <begin position="162"/>
        <end position="171"/>
    </location>
</feature>
<dbReference type="PANTHER" id="PTHR38046">
    <property type="entry name" value="CRYPTIC LOCI REGULATOR 2"/>
    <property type="match status" value="1"/>
</dbReference>
<proteinExistence type="predicted"/>
<evidence type="ECO:0000313" key="4">
    <source>
        <dbReference type="EMBL" id="TGZ85557.1"/>
    </source>
</evidence>
<dbReference type="Proteomes" id="UP000298138">
    <property type="component" value="Unassembled WGS sequence"/>
</dbReference>
<dbReference type="Pfam" id="PF16761">
    <property type="entry name" value="Clr2_transil"/>
    <property type="match status" value="1"/>
</dbReference>
<dbReference type="GO" id="GO:0030466">
    <property type="term" value="P:silent mating-type cassette heterochromatin formation"/>
    <property type="evidence" value="ECO:0007669"/>
    <property type="project" value="TreeGrafter"/>
</dbReference>
<evidence type="ECO:0000313" key="5">
    <source>
        <dbReference type="Proteomes" id="UP000298138"/>
    </source>
</evidence>
<dbReference type="GO" id="GO:0031934">
    <property type="term" value="C:mating-type region heterochromatin"/>
    <property type="evidence" value="ECO:0007669"/>
    <property type="project" value="TreeGrafter"/>
</dbReference>
<feature type="region of interest" description="Disordered" evidence="1">
    <location>
        <begin position="567"/>
        <end position="634"/>
    </location>
</feature>
<accession>A0A4S2N8A1</accession>
<name>A0A4S2N8A1_9PEZI</name>
<dbReference type="OrthoDB" id="2421327at2759"/>
<feature type="domain" description="Cryptic loci regulator 2 N-terminal" evidence="3">
    <location>
        <begin position="98"/>
        <end position="162"/>
    </location>
</feature>
<feature type="compositionally biased region" description="Polar residues" evidence="1">
    <location>
        <begin position="567"/>
        <end position="579"/>
    </location>
</feature>
<feature type="domain" description="Cryptic loci regulator 2 C-terminal" evidence="2">
    <location>
        <begin position="378"/>
        <end position="504"/>
    </location>
</feature>
<evidence type="ECO:0008006" key="6">
    <source>
        <dbReference type="Google" id="ProtNLM"/>
    </source>
</evidence>
<feature type="region of interest" description="Disordered" evidence="1">
    <location>
        <begin position="162"/>
        <end position="194"/>
    </location>
</feature>
<dbReference type="GO" id="GO:0070824">
    <property type="term" value="C:SHREC complex"/>
    <property type="evidence" value="ECO:0007669"/>
    <property type="project" value="InterPro"/>
</dbReference>
<feature type="compositionally biased region" description="Gly residues" evidence="1">
    <location>
        <begin position="601"/>
        <end position="617"/>
    </location>
</feature>
<gene>
    <name evidence="4" type="ORF">EX30DRAFT_337898</name>
</gene>
<organism evidence="4 5">
    <name type="scientific">Ascodesmis nigricans</name>
    <dbReference type="NCBI Taxonomy" id="341454"/>
    <lineage>
        <taxon>Eukaryota</taxon>
        <taxon>Fungi</taxon>
        <taxon>Dikarya</taxon>
        <taxon>Ascomycota</taxon>
        <taxon>Pezizomycotina</taxon>
        <taxon>Pezizomycetes</taxon>
        <taxon>Pezizales</taxon>
        <taxon>Ascodesmidaceae</taxon>
        <taxon>Ascodesmis</taxon>
    </lineage>
</organism>
<dbReference type="InterPro" id="IPR018839">
    <property type="entry name" value="Tscrpt-silencing_Clr2_C"/>
</dbReference>
<evidence type="ECO:0000256" key="1">
    <source>
        <dbReference type="SAM" id="MobiDB-lite"/>
    </source>
</evidence>
<keyword evidence="5" id="KW-1185">Reference proteome</keyword>
<dbReference type="GO" id="GO:0033553">
    <property type="term" value="C:rDNA heterochromatin"/>
    <property type="evidence" value="ECO:0007669"/>
    <property type="project" value="TreeGrafter"/>
</dbReference>
<dbReference type="InterPro" id="IPR031915">
    <property type="entry name" value="Clr2_N"/>
</dbReference>
<dbReference type="STRING" id="341454.A0A4S2N8A1"/>
<protein>
    <recommendedName>
        <fullName evidence="6">Cryptic loci regulator 2 N-terminal domain-containing protein</fullName>
    </recommendedName>
</protein>
<dbReference type="PANTHER" id="PTHR38046:SF1">
    <property type="entry name" value="CRYPTIC LOCI REGULATOR 2"/>
    <property type="match status" value="1"/>
</dbReference>
<feature type="region of interest" description="Disordered" evidence="1">
    <location>
        <begin position="1"/>
        <end position="24"/>
    </location>
</feature>